<keyword evidence="2 3" id="KW-0862">Zinc</keyword>
<dbReference type="Pfam" id="PF00412">
    <property type="entry name" value="LIM"/>
    <property type="match status" value="1"/>
</dbReference>
<dbReference type="PROSITE" id="PS50023">
    <property type="entry name" value="LIM_DOMAIN_2"/>
    <property type="match status" value="1"/>
</dbReference>
<name>A0A5K1JY71_9APHY</name>
<keyword evidence="1 3" id="KW-0479">Metal-binding</keyword>
<feature type="domain" description="LIM zinc-binding" evidence="5">
    <location>
        <begin position="35"/>
        <end position="113"/>
    </location>
</feature>
<sequence length="189" mass="20936">MQSSSTPLLLSSFAPMDESVIEQTKPTQTRLTEDWTCRKCETTIVGAREGVVVAFGKSFFHVGCFQCAKCATQLQMSVAVEADSPGTAAGPRVLQLADGAPICAGCSYRCGTCRACERQIEELVFAKTSRGNMYCMRCHNERLERGRQRKAKKQPGEEEELEHATAGLQREEQWQEAEGLPVLEVRSRL</sequence>
<feature type="region of interest" description="Disordered" evidence="4">
    <location>
        <begin position="146"/>
        <end position="175"/>
    </location>
</feature>
<organism evidence="6">
    <name type="scientific">Ganoderma boninense</name>
    <dbReference type="NCBI Taxonomy" id="34458"/>
    <lineage>
        <taxon>Eukaryota</taxon>
        <taxon>Fungi</taxon>
        <taxon>Dikarya</taxon>
        <taxon>Basidiomycota</taxon>
        <taxon>Agaricomycotina</taxon>
        <taxon>Agaricomycetes</taxon>
        <taxon>Polyporales</taxon>
        <taxon>Polyporaceae</taxon>
        <taxon>Ganoderma</taxon>
    </lineage>
</organism>
<gene>
    <name evidence="6" type="primary">G4NF65</name>
</gene>
<dbReference type="SMART" id="SM00132">
    <property type="entry name" value="LIM"/>
    <property type="match status" value="1"/>
</dbReference>
<proteinExistence type="predicted"/>
<keyword evidence="3" id="KW-0440">LIM domain</keyword>
<reference evidence="6" key="1">
    <citation type="submission" date="2019-10" db="EMBL/GenBank/DDBJ databases">
        <authorList>
            <person name="Nor Muhammad N."/>
        </authorList>
    </citation>
    <scope>NUCLEOTIDE SEQUENCE</scope>
</reference>
<protein>
    <submittedName>
        <fullName evidence="6">Rho GTPase activator Rga</fullName>
    </submittedName>
</protein>
<evidence type="ECO:0000256" key="1">
    <source>
        <dbReference type="ARBA" id="ARBA00022723"/>
    </source>
</evidence>
<evidence type="ECO:0000313" key="6">
    <source>
        <dbReference type="EMBL" id="VWO96959.1"/>
    </source>
</evidence>
<evidence type="ECO:0000256" key="3">
    <source>
        <dbReference type="PROSITE-ProRule" id="PRU00125"/>
    </source>
</evidence>
<accession>A0A5K1JY71</accession>
<dbReference type="GO" id="GO:0030695">
    <property type="term" value="F:GTPase regulator activity"/>
    <property type="evidence" value="ECO:0007669"/>
    <property type="project" value="UniProtKB-ARBA"/>
</dbReference>
<dbReference type="PROSITE" id="PS00478">
    <property type="entry name" value="LIM_DOMAIN_1"/>
    <property type="match status" value="1"/>
</dbReference>
<dbReference type="EMBL" id="LR726028">
    <property type="protein sequence ID" value="VWO96959.1"/>
    <property type="molecule type" value="Genomic_DNA"/>
</dbReference>
<evidence type="ECO:0000256" key="2">
    <source>
        <dbReference type="ARBA" id="ARBA00022833"/>
    </source>
</evidence>
<dbReference type="InterPro" id="IPR001781">
    <property type="entry name" value="Znf_LIM"/>
</dbReference>
<dbReference type="Gene3D" id="2.10.110.10">
    <property type="entry name" value="Cysteine Rich Protein"/>
    <property type="match status" value="1"/>
</dbReference>
<dbReference type="AlphaFoldDB" id="A0A5K1JY71"/>
<evidence type="ECO:0000256" key="4">
    <source>
        <dbReference type="SAM" id="MobiDB-lite"/>
    </source>
</evidence>
<dbReference type="GO" id="GO:0046872">
    <property type="term" value="F:metal ion binding"/>
    <property type="evidence" value="ECO:0007669"/>
    <property type="project" value="UniProtKB-KW"/>
</dbReference>
<evidence type="ECO:0000259" key="5">
    <source>
        <dbReference type="PROSITE" id="PS50023"/>
    </source>
</evidence>